<accession>A0A2B4RJS8</accession>
<dbReference type="PANTHER" id="PTHR46844:SF1">
    <property type="entry name" value="SLR5058 PROTEIN"/>
    <property type="match status" value="1"/>
</dbReference>
<dbReference type="InterPro" id="IPR027417">
    <property type="entry name" value="P-loop_NTPase"/>
</dbReference>
<protein>
    <submittedName>
        <fullName evidence="3">Nucleotide-binding oligomerization domain-containing protein 2</fullName>
    </submittedName>
</protein>
<feature type="compositionally biased region" description="Basic and acidic residues" evidence="1">
    <location>
        <begin position="351"/>
        <end position="360"/>
    </location>
</feature>
<dbReference type="InterPro" id="IPR007111">
    <property type="entry name" value="NACHT_NTPase"/>
</dbReference>
<feature type="domain" description="NACHT" evidence="2">
    <location>
        <begin position="69"/>
        <end position="190"/>
    </location>
</feature>
<dbReference type="OrthoDB" id="120976at2759"/>
<dbReference type="PROSITE" id="PS50837">
    <property type="entry name" value="NACHT"/>
    <property type="match status" value="1"/>
</dbReference>
<proteinExistence type="predicted"/>
<dbReference type="Proteomes" id="UP000225706">
    <property type="component" value="Unassembled WGS sequence"/>
</dbReference>
<organism evidence="3 4">
    <name type="scientific">Stylophora pistillata</name>
    <name type="common">Smooth cauliflower coral</name>
    <dbReference type="NCBI Taxonomy" id="50429"/>
    <lineage>
        <taxon>Eukaryota</taxon>
        <taxon>Metazoa</taxon>
        <taxon>Cnidaria</taxon>
        <taxon>Anthozoa</taxon>
        <taxon>Hexacorallia</taxon>
        <taxon>Scleractinia</taxon>
        <taxon>Astrocoeniina</taxon>
        <taxon>Pocilloporidae</taxon>
        <taxon>Stylophora</taxon>
    </lineage>
</organism>
<evidence type="ECO:0000259" key="2">
    <source>
        <dbReference type="PROSITE" id="PS50837"/>
    </source>
</evidence>
<name>A0A2B4RJS8_STYPI</name>
<dbReference type="Gene3D" id="3.40.50.300">
    <property type="entry name" value="P-loop containing nucleotide triphosphate hydrolases"/>
    <property type="match status" value="1"/>
</dbReference>
<reference evidence="4" key="1">
    <citation type="journal article" date="2017" name="bioRxiv">
        <title>Comparative analysis of the genomes of Stylophora pistillata and Acropora digitifera provides evidence for extensive differences between species of corals.</title>
        <authorList>
            <person name="Voolstra C.R."/>
            <person name="Li Y."/>
            <person name="Liew Y.J."/>
            <person name="Baumgarten S."/>
            <person name="Zoccola D."/>
            <person name="Flot J.-F."/>
            <person name="Tambutte S."/>
            <person name="Allemand D."/>
            <person name="Aranda M."/>
        </authorList>
    </citation>
    <scope>NUCLEOTIDE SEQUENCE [LARGE SCALE GENOMIC DNA]</scope>
</reference>
<dbReference type="AlphaFoldDB" id="A0A2B4RJS8"/>
<comment type="caution">
    <text evidence="3">The sequence shown here is derived from an EMBL/GenBank/DDBJ whole genome shotgun (WGS) entry which is preliminary data.</text>
</comment>
<dbReference type="PANTHER" id="PTHR46844">
    <property type="entry name" value="SLR5058 PROTEIN"/>
    <property type="match status" value="1"/>
</dbReference>
<sequence length="401" mass="46896">MVEKIRQLYKTREGTMNLFPWCEDLNFSFGDFYTRLKVIYKERTRGTDTDRVVTMSEIFNPHEECEEPRVVLIEGKPGIGKTTYCKKVVFDWVTQKYATGNYFAKFLKVLLIKCREAQSDLWEAIDDQLLPRDVDDDQRKRFFDFIRHNQSKVLLVLDGLDEVSEKKLPTFSEIIQGRVLPKCRVVVTARHEAGVKVRKYCDTLLEVEGFTQEDIETFIKKYFKANPELAAQLIERLHGDKSLYEMSTNPLNISLLCLVYEDLNGVFPESRSELYMNIVEGVLRRYRAKKQLPENGEDLVELYLSQLEHLGSIASKESTTEKLMEMKGEIQMVKQKLDDLMSRPPPKKRPRMEGGHEMGERKKLWHPLKKTKDFENAYFPEVREQELGAYIIRTHTLISAK</sequence>
<dbReference type="SUPFAM" id="SSF52540">
    <property type="entry name" value="P-loop containing nucleoside triphosphate hydrolases"/>
    <property type="match status" value="1"/>
</dbReference>
<feature type="region of interest" description="Disordered" evidence="1">
    <location>
        <begin position="340"/>
        <end position="360"/>
    </location>
</feature>
<keyword evidence="4" id="KW-1185">Reference proteome</keyword>
<evidence type="ECO:0000313" key="3">
    <source>
        <dbReference type="EMBL" id="PFX16617.1"/>
    </source>
</evidence>
<evidence type="ECO:0000313" key="4">
    <source>
        <dbReference type="Proteomes" id="UP000225706"/>
    </source>
</evidence>
<dbReference type="EMBL" id="LSMT01000532">
    <property type="protein sequence ID" value="PFX16617.1"/>
    <property type="molecule type" value="Genomic_DNA"/>
</dbReference>
<dbReference type="Pfam" id="PF05729">
    <property type="entry name" value="NACHT"/>
    <property type="match status" value="1"/>
</dbReference>
<gene>
    <name evidence="3" type="primary">Nod2</name>
    <name evidence="3" type="ORF">AWC38_SpisGene19099</name>
</gene>
<evidence type="ECO:0000256" key="1">
    <source>
        <dbReference type="SAM" id="MobiDB-lite"/>
    </source>
</evidence>